<dbReference type="OrthoDB" id="9815559at2"/>
<organism evidence="4 5">
    <name type="scientific">Phenylobacterium kunshanense</name>
    <dbReference type="NCBI Taxonomy" id="1445034"/>
    <lineage>
        <taxon>Bacteria</taxon>
        <taxon>Pseudomonadati</taxon>
        <taxon>Pseudomonadota</taxon>
        <taxon>Alphaproteobacteria</taxon>
        <taxon>Caulobacterales</taxon>
        <taxon>Caulobacteraceae</taxon>
        <taxon>Phenylobacterium</taxon>
    </lineage>
</organism>
<keyword evidence="5" id="KW-1185">Reference proteome</keyword>
<comment type="caution">
    <text evidence="4">The sequence shown here is derived from an EMBL/GenBank/DDBJ whole genome shotgun (WGS) entry which is preliminary data.</text>
</comment>
<evidence type="ECO:0000313" key="4">
    <source>
        <dbReference type="EMBL" id="RAK67903.1"/>
    </source>
</evidence>
<dbReference type="GO" id="GO:0008690">
    <property type="term" value="F:3-deoxy-manno-octulosonate cytidylyltransferase activity"/>
    <property type="evidence" value="ECO:0007669"/>
    <property type="project" value="UniProtKB-EC"/>
</dbReference>
<dbReference type="PANTHER" id="PTHR42866:SF2">
    <property type="entry name" value="3-DEOXY-MANNO-OCTULOSONATE CYTIDYLYLTRANSFERASE, MITOCHONDRIAL"/>
    <property type="match status" value="1"/>
</dbReference>
<evidence type="ECO:0000256" key="1">
    <source>
        <dbReference type="ARBA" id="ARBA00022679"/>
    </source>
</evidence>
<dbReference type="SUPFAM" id="SSF53448">
    <property type="entry name" value="Nucleotide-diphospho-sugar transferases"/>
    <property type="match status" value="1"/>
</dbReference>
<evidence type="ECO:0000313" key="5">
    <source>
        <dbReference type="Proteomes" id="UP000249524"/>
    </source>
</evidence>
<dbReference type="CDD" id="cd02517">
    <property type="entry name" value="CMP-KDO-Synthetase"/>
    <property type="match status" value="1"/>
</dbReference>
<dbReference type="NCBIfam" id="TIGR00466">
    <property type="entry name" value="kdsB"/>
    <property type="match status" value="1"/>
</dbReference>
<dbReference type="EC" id="2.7.7.38" evidence="4"/>
<reference evidence="4 5" key="1">
    <citation type="submission" date="2018-05" db="EMBL/GenBank/DDBJ databases">
        <authorList>
            <person name="Lanie J.A."/>
            <person name="Ng W.-L."/>
            <person name="Kazmierczak K.M."/>
            <person name="Andrzejewski T.M."/>
            <person name="Davidsen T.M."/>
            <person name="Wayne K.J."/>
            <person name="Tettelin H."/>
            <person name="Glass J.I."/>
            <person name="Rusch D."/>
            <person name="Podicherti R."/>
            <person name="Tsui H.-C.T."/>
            <person name="Winkler M.E."/>
        </authorList>
    </citation>
    <scope>NUCLEOTIDE SEQUENCE [LARGE SCALE GENOMIC DNA]</scope>
    <source>
        <strain evidence="4 5">BUT-10</strain>
    </source>
</reference>
<dbReference type="InterPro" id="IPR004528">
    <property type="entry name" value="KdsB"/>
</dbReference>
<gene>
    <name evidence="4" type="ORF">DJ019_06880</name>
</gene>
<dbReference type="Proteomes" id="UP000249524">
    <property type="component" value="Unassembled WGS sequence"/>
</dbReference>
<protein>
    <submittedName>
        <fullName evidence="4">3-deoxy-manno-octulosonate cytidylyltransferase</fullName>
        <ecNumber evidence="4">2.7.7.38</ecNumber>
    </submittedName>
</protein>
<dbReference type="EMBL" id="QFYS01000002">
    <property type="protein sequence ID" value="RAK67903.1"/>
    <property type="molecule type" value="Genomic_DNA"/>
</dbReference>
<dbReference type="NCBIfam" id="NF003948">
    <property type="entry name" value="PRK05450.1-1"/>
    <property type="match status" value="1"/>
</dbReference>
<dbReference type="AlphaFoldDB" id="A0A328BLC0"/>
<sequence length="248" mass="26030">MNPIVLIPARLAASRLPGKPLADIGGAPMIVRVLRQAEAAGVGPVAVAAGDPEIVDAVEAAGGRAVLTDPDLPSGSDRILAALDVLDPRGERDVVINLQGDMPFVEPDVITACASLLAERPECDIATLVAPEATPADRSNSDVVKAVLAMPPGDRIGRALYFTRSTLYGDAPVWRHVGIYGYRREALQRFNAAPPSPLERREKLEQLRAMELGLSIWAAVADAAPISVDTPADLAAARHFADTIGGPS</sequence>
<keyword evidence="2 4" id="KW-0548">Nucleotidyltransferase</keyword>
<dbReference type="Gene3D" id="3.90.550.10">
    <property type="entry name" value="Spore Coat Polysaccharide Biosynthesis Protein SpsA, Chain A"/>
    <property type="match status" value="1"/>
</dbReference>
<dbReference type="NCBIfam" id="NF003952">
    <property type="entry name" value="PRK05450.1-5"/>
    <property type="match status" value="1"/>
</dbReference>
<dbReference type="InterPro" id="IPR029044">
    <property type="entry name" value="Nucleotide-diphossugar_trans"/>
</dbReference>
<keyword evidence="3" id="KW-0448">Lipopolysaccharide biosynthesis</keyword>
<name>A0A328BLC0_9CAUL</name>
<dbReference type="InterPro" id="IPR003329">
    <property type="entry name" value="Cytidylyl_trans"/>
</dbReference>
<proteinExistence type="predicted"/>
<dbReference type="PANTHER" id="PTHR42866">
    <property type="entry name" value="3-DEOXY-MANNO-OCTULOSONATE CYTIDYLYLTRANSFERASE"/>
    <property type="match status" value="1"/>
</dbReference>
<evidence type="ECO:0000256" key="3">
    <source>
        <dbReference type="ARBA" id="ARBA00022985"/>
    </source>
</evidence>
<accession>A0A328BLC0</accession>
<dbReference type="Pfam" id="PF02348">
    <property type="entry name" value="CTP_transf_3"/>
    <property type="match status" value="1"/>
</dbReference>
<dbReference type="GO" id="GO:0009103">
    <property type="term" value="P:lipopolysaccharide biosynthetic process"/>
    <property type="evidence" value="ECO:0007669"/>
    <property type="project" value="UniProtKB-KW"/>
</dbReference>
<dbReference type="RefSeq" id="WP_111275512.1">
    <property type="nucleotide sequence ID" value="NZ_QFYS01000002.1"/>
</dbReference>
<keyword evidence="1 4" id="KW-0808">Transferase</keyword>
<evidence type="ECO:0000256" key="2">
    <source>
        <dbReference type="ARBA" id="ARBA00022695"/>
    </source>
</evidence>
<dbReference type="GO" id="GO:0005829">
    <property type="term" value="C:cytosol"/>
    <property type="evidence" value="ECO:0007669"/>
    <property type="project" value="TreeGrafter"/>
</dbReference>